<organism evidence="1 2">
    <name type="scientific">Sphingoaurantiacus capsulatus</name>
    <dbReference type="NCBI Taxonomy" id="1771310"/>
    <lineage>
        <taxon>Bacteria</taxon>
        <taxon>Pseudomonadati</taxon>
        <taxon>Pseudomonadota</taxon>
        <taxon>Alphaproteobacteria</taxon>
        <taxon>Sphingomonadales</taxon>
        <taxon>Sphingosinicellaceae</taxon>
        <taxon>Sphingoaurantiacus</taxon>
    </lineage>
</organism>
<evidence type="ECO:0000313" key="2">
    <source>
        <dbReference type="Proteomes" id="UP001595615"/>
    </source>
</evidence>
<sequence>MPRRTTRNSLASEPSDLTDNEGSLLAVILRQQPVTAYQVMRIYELSPVASFNKSKGGLYPAINRLRARGFISAETIEGDRRGSERLSCTEAGGEAVKQWVKDLREPHFLPIDPLRTKVMSFNLLTRDEQIEWIVDAKAQLAAKLEEVEIYDTTVEIPFQALVRDNAVSGIKSRMQWLDRLMQYVVKGGEAA</sequence>
<gene>
    <name evidence="1" type="ORF">ACFOMD_16835</name>
</gene>
<accession>A0ABV7XEK2</accession>
<name>A0ABV7XEK2_9SPHN</name>
<evidence type="ECO:0000313" key="1">
    <source>
        <dbReference type="EMBL" id="MFC3714236.1"/>
    </source>
</evidence>
<reference evidence="2" key="1">
    <citation type="journal article" date="2019" name="Int. J. Syst. Evol. Microbiol.">
        <title>The Global Catalogue of Microorganisms (GCM) 10K type strain sequencing project: providing services to taxonomists for standard genome sequencing and annotation.</title>
        <authorList>
            <consortium name="The Broad Institute Genomics Platform"/>
            <consortium name="The Broad Institute Genome Sequencing Center for Infectious Disease"/>
            <person name="Wu L."/>
            <person name="Ma J."/>
        </authorList>
    </citation>
    <scope>NUCLEOTIDE SEQUENCE [LARGE SCALE GENOMIC DNA]</scope>
    <source>
        <strain evidence="2">KCTC 42644</strain>
    </source>
</reference>
<protein>
    <submittedName>
        <fullName evidence="1">PadR family transcriptional regulator</fullName>
    </submittedName>
</protein>
<comment type="caution">
    <text evidence="1">The sequence shown here is derived from an EMBL/GenBank/DDBJ whole genome shotgun (WGS) entry which is preliminary data.</text>
</comment>
<keyword evidence="2" id="KW-1185">Reference proteome</keyword>
<dbReference type="Gene3D" id="1.10.10.10">
    <property type="entry name" value="Winged helix-like DNA-binding domain superfamily/Winged helix DNA-binding domain"/>
    <property type="match status" value="1"/>
</dbReference>
<dbReference type="InterPro" id="IPR036388">
    <property type="entry name" value="WH-like_DNA-bd_sf"/>
</dbReference>
<dbReference type="SUPFAM" id="SSF46785">
    <property type="entry name" value="Winged helix' DNA-binding domain"/>
    <property type="match status" value="1"/>
</dbReference>
<proteinExistence type="predicted"/>
<dbReference type="Proteomes" id="UP001595615">
    <property type="component" value="Unassembled WGS sequence"/>
</dbReference>
<dbReference type="InterPro" id="IPR036390">
    <property type="entry name" value="WH_DNA-bd_sf"/>
</dbReference>
<dbReference type="EMBL" id="JBHRXV010000012">
    <property type="protein sequence ID" value="MFC3714236.1"/>
    <property type="molecule type" value="Genomic_DNA"/>
</dbReference>
<dbReference type="RefSeq" id="WP_380863529.1">
    <property type="nucleotide sequence ID" value="NZ_JBHRXV010000012.1"/>
</dbReference>